<accession>A0A1T4KZ46</accession>
<gene>
    <name evidence="1" type="ORF">SAMN04488128_101392</name>
</gene>
<sequence length="67" mass="7656">MLWKLKSVVYYRNIEVLVKNFVSETPALVEDNKYLFIETSSQTDMSESGELLRPEIVDGTMIVSIGK</sequence>
<proteinExistence type="predicted"/>
<evidence type="ECO:0000313" key="1">
    <source>
        <dbReference type="EMBL" id="SJZ47734.1"/>
    </source>
</evidence>
<organism evidence="1 2">
    <name type="scientific">Chitinophaga eiseniae</name>
    <dbReference type="NCBI Taxonomy" id="634771"/>
    <lineage>
        <taxon>Bacteria</taxon>
        <taxon>Pseudomonadati</taxon>
        <taxon>Bacteroidota</taxon>
        <taxon>Chitinophagia</taxon>
        <taxon>Chitinophagales</taxon>
        <taxon>Chitinophagaceae</taxon>
        <taxon>Chitinophaga</taxon>
    </lineage>
</organism>
<dbReference type="AlphaFoldDB" id="A0A1T4KZ46"/>
<evidence type="ECO:0000313" key="2">
    <source>
        <dbReference type="Proteomes" id="UP000190367"/>
    </source>
</evidence>
<dbReference type="EMBL" id="FUWZ01000001">
    <property type="protein sequence ID" value="SJZ47734.1"/>
    <property type="molecule type" value="Genomic_DNA"/>
</dbReference>
<dbReference type="Proteomes" id="UP000190367">
    <property type="component" value="Unassembled WGS sequence"/>
</dbReference>
<reference evidence="2" key="1">
    <citation type="submission" date="2017-02" db="EMBL/GenBank/DDBJ databases">
        <authorList>
            <person name="Varghese N."/>
            <person name="Submissions S."/>
        </authorList>
    </citation>
    <scope>NUCLEOTIDE SEQUENCE [LARGE SCALE GENOMIC DNA]</scope>
    <source>
        <strain evidence="2">DSM 22224</strain>
    </source>
</reference>
<name>A0A1T4KZ46_9BACT</name>
<protein>
    <submittedName>
        <fullName evidence="1">Uncharacterized protein</fullName>
    </submittedName>
</protein>
<keyword evidence="2" id="KW-1185">Reference proteome</keyword>